<keyword evidence="2" id="KW-1133">Transmembrane helix</keyword>
<feature type="region of interest" description="Disordered" evidence="1">
    <location>
        <begin position="221"/>
        <end position="276"/>
    </location>
</feature>
<sequence>MSECATDVHTHQDLNATFASEAEFPLETSLVDLMTFENDVPVDPTGVIDIKLSRISQLFNSYDPSPFLEKDLDGDAEDYIVAWARELPRKVPVTLMMHLPAEVACYAEVGALQDSIRKFFFSRMATARREVRAKLNEALKGFLVGMVIVIVCLTARGLASHFIKVTTDQVVYTTLLNMLTESLLICAWVSLWVPVQTFLYKRRLRLFKRLSDADVRVRVREASRRPPGAAPTPGTAGPTVPSHSPPPLMPPAATPQSVVSQWLPQPDMGPPRSNNN</sequence>
<keyword evidence="2" id="KW-0472">Membrane</keyword>
<organism evidence="3 4">
    <name type="scientific">Paratrimastix pyriformis</name>
    <dbReference type="NCBI Taxonomy" id="342808"/>
    <lineage>
        <taxon>Eukaryota</taxon>
        <taxon>Metamonada</taxon>
        <taxon>Preaxostyla</taxon>
        <taxon>Paratrimastigidae</taxon>
        <taxon>Paratrimastix</taxon>
    </lineage>
</organism>
<proteinExistence type="predicted"/>
<name>A0ABQ8U4B8_9EUKA</name>
<comment type="caution">
    <text evidence="3">The sequence shown here is derived from an EMBL/GenBank/DDBJ whole genome shotgun (WGS) entry which is preliminary data.</text>
</comment>
<evidence type="ECO:0000313" key="4">
    <source>
        <dbReference type="Proteomes" id="UP001141327"/>
    </source>
</evidence>
<protein>
    <submittedName>
        <fullName evidence="3">Uncharacterized protein</fullName>
    </submittedName>
</protein>
<feature type="transmembrane region" description="Helical" evidence="2">
    <location>
        <begin position="138"/>
        <end position="159"/>
    </location>
</feature>
<feature type="compositionally biased region" description="Low complexity" evidence="1">
    <location>
        <begin position="231"/>
        <end position="242"/>
    </location>
</feature>
<evidence type="ECO:0000256" key="2">
    <source>
        <dbReference type="SAM" id="Phobius"/>
    </source>
</evidence>
<feature type="transmembrane region" description="Helical" evidence="2">
    <location>
        <begin position="179"/>
        <end position="200"/>
    </location>
</feature>
<dbReference type="EMBL" id="JAPMOS010000176">
    <property type="protein sequence ID" value="KAJ4454194.1"/>
    <property type="molecule type" value="Genomic_DNA"/>
</dbReference>
<gene>
    <name evidence="3" type="ORF">PAPYR_11142</name>
</gene>
<accession>A0ABQ8U4B8</accession>
<keyword evidence="4" id="KW-1185">Reference proteome</keyword>
<evidence type="ECO:0000256" key="1">
    <source>
        <dbReference type="SAM" id="MobiDB-lite"/>
    </source>
</evidence>
<dbReference type="Proteomes" id="UP001141327">
    <property type="component" value="Unassembled WGS sequence"/>
</dbReference>
<keyword evidence="2" id="KW-0812">Transmembrane</keyword>
<feature type="compositionally biased region" description="Pro residues" evidence="1">
    <location>
        <begin position="243"/>
        <end position="253"/>
    </location>
</feature>
<evidence type="ECO:0000313" key="3">
    <source>
        <dbReference type="EMBL" id="KAJ4454194.1"/>
    </source>
</evidence>
<reference evidence="3" key="1">
    <citation type="journal article" date="2022" name="bioRxiv">
        <title>Genomics of Preaxostyla Flagellates Illuminates Evolutionary Transitions and the Path Towards Mitochondrial Loss.</title>
        <authorList>
            <person name="Novak L.V.F."/>
            <person name="Treitli S.C."/>
            <person name="Pyrih J."/>
            <person name="Halakuc P."/>
            <person name="Pipaliya S.V."/>
            <person name="Vacek V."/>
            <person name="Brzon O."/>
            <person name="Soukal P."/>
            <person name="Eme L."/>
            <person name="Dacks J.B."/>
            <person name="Karnkowska A."/>
            <person name="Elias M."/>
            <person name="Hampl V."/>
        </authorList>
    </citation>
    <scope>NUCLEOTIDE SEQUENCE</scope>
    <source>
        <strain evidence="3">RCP-MX</strain>
    </source>
</reference>